<evidence type="ECO:0000313" key="3">
    <source>
        <dbReference type="EMBL" id="CCV09570.1"/>
    </source>
</evidence>
<accession>M5F056</accession>
<dbReference type="PANTHER" id="PTHR33375">
    <property type="entry name" value="CHROMOSOME-PARTITIONING PROTEIN PARB-RELATED"/>
    <property type="match status" value="1"/>
</dbReference>
<dbReference type="InterPro" id="IPR017819">
    <property type="entry name" value="Plasmid_partition_RepB"/>
</dbReference>
<reference evidence="3 4" key="1">
    <citation type="submission" date="2013-02" db="EMBL/GenBank/DDBJ databases">
        <authorList>
            <person name="Genoscope - CEA"/>
        </authorList>
    </citation>
    <scope>NUCLEOTIDE SEQUENCE [LARGE SCALE GENOMIC DNA]</scope>
    <source>
        <strain evidence="3 4">STM 2683</strain>
    </source>
</reference>
<dbReference type="Pfam" id="PF02195">
    <property type="entry name" value="ParB_N"/>
    <property type="match status" value="1"/>
</dbReference>
<dbReference type="InterPro" id="IPR004437">
    <property type="entry name" value="ParB/RepB/Spo0J"/>
</dbReference>
<dbReference type="NCBIfam" id="TIGR03454">
    <property type="entry name" value="partition_RepB"/>
    <property type="match status" value="1"/>
</dbReference>
<dbReference type="Proteomes" id="UP000012062">
    <property type="component" value="Unassembled WGS sequence"/>
</dbReference>
<dbReference type="GO" id="GO:0007059">
    <property type="term" value="P:chromosome segregation"/>
    <property type="evidence" value="ECO:0007669"/>
    <property type="project" value="TreeGrafter"/>
</dbReference>
<sequence>MARKDVFGSVMGAGAAAAEVRDVANYAVRGASRSIMQSFEELSKSSVVDLDPALIDSSFVSDRIDDADDEFLELLAAIRERGQDSPVLVRPHPSAPGRYQTVFGHRRLKVARHLGRPVRAVVKNMDDKDHVIAQGQENAARADLSFIERTLFAERILKAGHSPETVKLALALDDTTFSKMRSVTSHVPEGIILAVGAAKGIGRDRWWQLAKLMERHENGLRAADYVKRADFSSLQSDIRFTRLFDFLSSVPNRARAPAKSQDRAWTPGDKSVRAKITDTGKIFTLALKSKDASTFGAFIADRLDELFVAFRESEQAKKTGD</sequence>
<evidence type="ECO:0000256" key="1">
    <source>
        <dbReference type="ARBA" id="ARBA00006295"/>
    </source>
</evidence>
<dbReference type="RefSeq" id="WP_008878418.1">
    <property type="nucleotide sequence ID" value="NZ_CAUM01000189.1"/>
</dbReference>
<dbReference type="InterPro" id="IPR011111">
    <property type="entry name" value="Plasmid_RepB"/>
</dbReference>
<dbReference type="PANTHER" id="PTHR33375:SF1">
    <property type="entry name" value="CHROMOSOME-PARTITIONING PROTEIN PARB-RELATED"/>
    <property type="match status" value="1"/>
</dbReference>
<name>M5F056_9HYPH</name>
<organism evidence="3 4">
    <name type="scientific">Mesorhizobium metallidurans STM 2683</name>
    <dbReference type="NCBI Taxonomy" id="1297569"/>
    <lineage>
        <taxon>Bacteria</taxon>
        <taxon>Pseudomonadati</taxon>
        <taxon>Pseudomonadota</taxon>
        <taxon>Alphaproteobacteria</taxon>
        <taxon>Hyphomicrobiales</taxon>
        <taxon>Phyllobacteriaceae</taxon>
        <taxon>Mesorhizobium</taxon>
    </lineage>
</organism>
<dbReference type="GO" id="GO:0003677">
    <property type="term" value="F:DNA binding"/>
    <property type="evidence" value="ECO:0007669"/>
    <property type="project" value="InterPro"/>
</dbReference>
<dbReference type="Pfam" id="PF07506">
    <property type="entry name" value="RepB"/>
    <property type="match status" value="1"/>
</dbReference>
<dbReference type="AlphaFoldDB" id="M5F056"/>
<dbReference type="SUPFAM" id="SSF110849">
    <property type="entry name" value="ParB/Sulfiredoxin"/>
    <property type="match status" value="1"/>
</dbReference>
<comment type="similarity">
    <text evidence="1">Belongs to the ParB family.</text>
</comment>
<evidence type="ECO:0000313" key="4">
    <source>
        <dbReference type="Proteomes" id="UP000012062"/>
    </source>
</evidence>
<dbReference type="InterPro" id="IPR003115">
    <property type="entry name" value="ParB_N"/>
</dbReference>
<dbReference type="CDD" id="cd16405">
    <property type="entry name" value="RepB_like_N"/>
    <property type="match status" value="1"/>
</dbReference>
<dbReference type="InterPro" id="IPR036086">
    <property type="entry name" value="ParB/Sulfiredoxin_sf"/>
</dbReference>
<dbReference type="InterPro" id="IPR037972">
    <property type="entry name" value="RepB_N"/>
</dbReference>
<gene>
    <name evidence="3" type="ORF">MESS2_p70004</name>
</gene>
<proteinExistence type="inferred from homology"/>
<dbReference type="NCBIfam" id="TIGR00180">
    <property type="entry name" value="parB_part"/>
    <property type="match status" value="1"/>
</dbReference>
<dbReference type="eggNOG" id="COG1475">
    <property type="taxonomic scope" value="Bacteria"/>
</dbReference>
<feature type="domain" description="ParB-like N-terminal" evidence="2">
    <location>
        <begin position="48"/>
        <end position="139"/>
    </location>
</feature>
<protein>
    <submittedName>
        <fullName evidence="3">Putative replication protein B</fullName>
    </submittedName>
</protein>
<comment type="caution">
    <text evidence="3">The sequence shown here is derived from an EMBL/GenBank/DDBJ whole genome shotgun (WGS) entry which is preliminary data.</text>
</comment>
<dbReference type="Gene3D" id="3.90.1530.30">
    <property type="match status" value="1"/>
</dbReference>
<dbReference type="SMART" id="SM00470">
    <property type="entry name" value="ParB"/>
    <property type="match status" value="1"/>
</dbReference>
<dbReference type="InterPro" id="IPR050336">
    <property type="entry name" value="Chromosome_partition/occlusion"/>
</dbReference>
<keyword evidence="4" id="KW-1185">Reference proteome</keyword>
<dbReference type="OrthoDB" id="7908920at2"/>
<dbReference type="GO" id="GO:0005694">
    <property type="term" value="C:chromosome"/>
    <property type="evidence" value="ECO:0007669"/>
    <property type="project" value="TreeGrafter"/>
</dbReference>
<evidence type="ECO:0000259" key="2">
    <source>
        <dbReference type="SMART" id="SM00470"/>
    </source>
</evidence>
<dbReference type="EMBL" id="CAUM01000189">
    <property type="protein sequence ID" value="CCV09570.1"/>
    <property type="molecule type" value="Genomic_DNA"/>
</dbReference>
<dbReference type="STRING" id="1297569.MESS2_p70004"/>